<accession>A0A8S4RVK3</accession>
<dbReference type="Proteomes" id="UP000838756">
    <property type="component" value="Unassembled WGS sequence"/>
</dbReference>
<dbReference type="AlphaFoldDB" id="A0A8S4RVK3"/>
<organism evidence="1 2">
    <name type="scientific">Pararge aegeria aegeria</name>
    <dbReference type="NCBI Taxonomy" id="348720"/>
    <lineage>
        <taxon>Eukaryota</taxon>
        <taxon>Metazoa</taxon>
        <taxon>Ecdysozoa</taxon>
        <taxon>Arthropoda</taxon>
        <taxon>Hexapoda</taxon>
        <taxon>Insecta</taxon>
        <taxon>Pterygota</taxon>
        <taxon>Neoptera</taxon>
        <taxon>Endopterygota</taxon>
        <taxon>Lepidoptera</taxon>
        <taxon>Glossata</taxon>
        <taxon>Ditrysia</taxon>
        <taxon>Papilionoidea</taxon>
        <taxon>Nymphalidae</taxon>
        <taxon>Satyrinae</taxon>
        <taxon>Satyrini</taxon>
        <taxon>Parargina</taxon>
        <taxon>Pararge</taxon>
    </lineage>
</organism>
<sequence>MRWTDQIKSAVGGRLHECTRLSANREKWRIIVRRVTTTLPHTMSHRDDYDYSGKSVTTKKTKKKVSAFSERKTGKDRWFKVIVNKAVVTTALLEELYLLRLPENAKVYGMGGECNLLNISERE</sequence>
<dbReference type="EMBL" id="CAKXAJ010025589">
    <property type="protein sequence ID" value="CAH2241712.1"/>
    <property type="molecule type" value="Genomic_DNA"/>
</dbReference>
<evidence type="ECO:0000313" key="2">
    <source>
        <dbReference type="Proteomes" id="UP000838756"/>
    </source>
</evidence>
<name>A0A8S4RVK3_9NEOP</name>
<gene>
    <name evidence="1" type="primary">jg16282</name>
    <name evidence="1" type="ORF">PAEG_LOCUS18126</name>
</gene>
<evidence type="ECO:0000313" key="1">
    <source>
        <dbReference type="EMBL" id="CAH2241712.1"/>
    </source>
</evidence>
<proteinExistence type="predicted"/>
<protein>
    <submittedName>
        <fullName evidence="1">Jg16282 protein</fullName>
    </submittedName>
</protein>
<dbReference type="OrthoDB" id="425681at2759"/>
<comment type="caution">
    <text evidence="1">The sequence shown here is derived from an EMBL/GenBank/DDBJ whole genome shotgun (WGS) entry which is preliminary data.</text>
</comment>
<reference evidence="1" key="1">
    <citation type="submission" date="2022-03" db="EMBL/GenBank/DDBJ databases">
        <authorList>
            <person name="Lindestad O."/>
        </authorList>
    </citation>
    <scope>NUCLEOTIDE SEQUENCE</scope>
</reference>
<keyword evidence="2" id="KW-1185">Reference proteome</keyword>